<accession>I3CI57</accession>
<dbReference type="STRING" id="395493.BegalDRAFT_2450"/>
<evidence type="ECO:0008006" key="3">
    <source>
        <dbReference type="Google" id="ProtNLM"/>
    </source>
</evidence>
<gene>
    <name evidence="1" type="ORF">BegalDRAFT_2450</name>
</gene>
<dbReference type="NCBIfam" id="NF047705">
    <property type="entry name" value="slr1659_superfam"/>
    <property type="match status" value="1"/>
</dbReference>
<organism evidence="1 2">
    <name type="scientific">Beggiatoa alba B18LD</name>
    <dbReference type="NCBI Taxonomy" id="395493"/>
    <lineage>
        <taxon>Bacteria</taxon>
        <taxon>Pseudomonadati</taxon>
        <taxon>Pseudomonadota</taxon>
        <taxon>Gammaproteobacteria</taxon>
        <taxon>Thiotrichales</taxon>
        <taxon>Thiotrichaceae</taxon>
        <taxon>Beggiatoa</taxon>
    </lineage>
</organism>
<dbReference type="eggNOG" id="COG5439">
    <property type="taxonomic scope" value="Bacteria"/>
</dbReference>
<dbReference type="InterPro" id="IPR036513">
    <property type="entry name" value="STAS_dom_sf"/>
</dbReference>
<protein>
    <recommendedName>
        <fullName evidence="3">STAS domain-containing protein</fullName>
    </recommendedName>
</protein>
<dbReference type="OrthoDB" id="9805711at2"/>
<evidence type="ECO:0000313" key="1">
    <source>
        <dbReference type="EMBL" id="EIJ43300.1"/>
    </source>
</evidence>
<keyword evidence="2" id="KW-1185">Reference proteome</keyword>
<dbReference type="RefSeq" id="WP_002690379.1">
    <property type="nucleotide sequence ID" value="NZ_JH600070.1"/>
</dbReference>
<name>I3CI57_9GAMM</name>
<dbReference type="Proteomes" id="UP000005744">
    <property type="component" value="Unassembled WGS sequence"/>
</dbReference>
<dbReference type="SUPFAM" id="SSF52091">
    <property type="entry name" value="SpoIIaa-like"/>
    <property type="match status" value="1"/>
</dbReference>
<dbReference type="AlphaFoldDB" id="I3CI57"/>
<reference evidence="1 2" key="1">
    <citation type="submission" date="2011-11" db="EMBL/GenBank/DDBJ databases">
        <title>Improved High-Quality Draft sequence of Beggiatoa alba B18lD.</title>
        <authorList>
            <consortium name="US DOE Joint Genome Institute"/>
            <person name="Lucas S."/>
            <person name="Han J."/>
            <person name="Lapidus A."/>
            <person name="Cheng J.-F."/>
            <person name="Goodwin L."/>
            <person name="Pitluck S."/>
            <person name="Peters L."/>
            <person name="Mikhailova N."/>
            <person name="Held B."/>
            <person name="Detter J.C."/>
            <person name="Han C."/>
            <person name="Tapia R."/>
            <person name="Land M."/>
            <person name="Hauser L."/>
            <person name="Kyrpides N."/>
            <person name="Ivanova N."/>
            <person name="Pagani I."/>
            <person name="Samuel K."/>
            <person name="Teske A."/>
            <person name="Mueller J."/>
            <person name="Woyke T."/>
        </authorList>
    </citation>
    <scope>NUCLEOTIDE SEQUENCE [LARGE SCALE GENOMIC DNA]</scope>
    <source>
        <strain evidence="1 2">B18LD</strain>
    </source>
</reference>
<sequence>MNIETEDYKVIYDESASTVTFQGFLQLNGMTEYAPITDLLNGIADKTPPHIKLDLRKLELLNSSGINMISKFVLKIRKMETINMSVLGSEDVEWQDKSLNNLKRLMPNLQLEWE</sequence>
<dbReference type="EMBL" id="JH600070">
    <property type="protein sequence ID" value="EIJ43300.1"/>
    <property type="molecule type" value="Genomic_DNA"/>
</dbReference>
<proteinExistence type="predicted"/>
<evidence type="ECO:0000313" key="2">
    <source>
        <dbReference type="Proteomes" id="UP000005744"/>
    </source>
</evidence>
<dbReference type="HOGENOM" id="CLU_136789_0_0_6"/>